<dbReference type="InterPro" id="IPR036477">
    <property type="entry name" value="Formyl_transf_N_sf"/>
</dbReference>
<gene>
    <name evidence="2" type="ORF">LJ739_07070</name>
</gene>
<dbReference type="GO" id="GO:0016740">
    <property type="term" value="F:transferase activity"/>
    <property type="evidence" value="ECO:0007669"/>
    <property type="project" value="UniProtKB-KW"/>
</dbReference>
<dbReference type="Pfam" id="PF00551">
    <property type="entry name" value="Formyl_trans_N"/>
    <property type="match status" value="1"/>
</dbReference>
<dbReference type="EMBL" id="JAJEWP010000001">
    <property type="protein sequence ID" value="MCC2615998.1"/>
    <property type="molecule type" value="Genomic_DNA"/>
</dbReference>
<sequence>MNIVLLVNRDLASVVALNHLLPQLQEHRLFGVLSERVGRSGARHPALATLAFYEQTLLNQLLSPANGSRSQLLNMDQLSDHYPLEWLDIQAINTPQAHQQLTNVTPQLLLSIRFGQILQPATIALAEHGVLNLHSGILPDYRGVMATFWSMLHQASHIGTTVHWIENAGIDTGAVLAVDRQPLNQHNSYLENVLSLYPPGVNRLCQVVAQLAKGKQPDSIQQDPSAGQYFSLPDDDALQRFSAAGHRWVDPQHIAEIYQQFLIS</sequence>
<keyword evidence="2" id="KW-0808">Transferase</keyword>
<name>A0ABS8G665_9ALTE</name>
<dbReference type="PANTHER" id="PTHR11138:SF5">
    <property type="entry name" value="METHIONYL-TRNA FORMYLTRANSFERASE, MITOCHONDRIAL"/>
    <property type="match status" value="1"/>
</dbReference>
<organism evidence="2 3">
    <name type="scientific">Fluctibacter halophilus</name>
    <dbReference type="NCBI Taxonomy" id="226011"/>
    <lineage>
        <taxon>Bacteria</taxon>
        <taxon>Pseudomonadati</taxon>
        <taxon>Pseudomonadota</taxon>
        <taxon>Gammaproteobacteria</taxon>
        <taxon>Alteromonadales</taxon>
        <taxon>Alteromonadaceae</taxon>
        <taxon>Fluctibacter</taxon>
    </lineage>
</organism>
<dbReference type="RefSeq" id="WP_229158515.1">
    <property type="nucleotide sequence ID" value="NZ_JAJEWP010000001.1"/>
</dbReference>
<protein>
    <submittedName>
        <fullName evidence="2">Formyl transferase</fullName>
    </submittedName>
</protein>
<feature type="domain" description="Formyl transferase N-terminal" evidence="1">
    <location>
        <begin position="94"/>
        <end position="186"/>
    </location>
</feature>
<dbReference type="CDD" id="cd08653">
    <property type="entry name" value="FMT_core_like_3"/>
    <property type="match status" value="1"/>
</dbReference>
<keyword evidence="3" id="KW-1185">Reference proteome</keyword>
<dbReference type="Gene3D" id="3.40.50.12230">
    <property type="match status" value="1"/>
</dbReference>
<evidence type="ECO:0000259" key="1">
    <source>
        <dbReference type="Pfam" id="PF00551"/>
    </source>
</evidence>
<reference evidence="2 3" key="1">
    <citation type="submission" date="2021-10" db="EMBL/GenBank/DDBJ databases">
        <title>Draft genome of Aestuariibacter halophilus JC2043.</title>
        <authorList>
            <person name="Emsley S.A."/>
            <person name="Pfannmuller K.M."/>
            <person name="Ushijima B."/>
            <person name="Saw J.H."/>
            <person name="Videau P."/>
        </authorList>
    </citation>
    <scope>NUCLEOTIDE SEQUENCE [LARGE SCALE GENOMIC DNA]</scope>
    <source>
        <strain evidence="2 3">JC2043</strain>
    </source>
</reference>
<dbReference type="PANTHER" id="PTHR11138">
    <property type="entry name" value="METHIONYL-TRNA FORMYLTRANSFERASE"/>
    <property type="match status" value="1"/>
</dbReference>
<dbReference type="InterPro" id="IPR002376">
    <property type="entry name" value="Formyl_transf_N"/>
</dbReference>
<evidence type="ECO:0000313" key="2">
    <source>
        <dbReference type="EMBL" id="MCC2615998.1"/>
    </source>
</evidence>
<accession>A0ABS8G665</accession>
<dbReference type="Proteomes" id="UP001520878">
    <property type="component" value="Unassembled WGS sequence"/>
</dbReference>
<evidence type="ECO:0000313" key="3">
    <source>
        <dbReference type="Proteomes" id="UP001520878"/>
    </source>
</evidence>
<dbReference type="SUPFAM" id="SSF53328">
    <property type="entry name" value="Formyltransferase"/>
    <property type="match status" value="1"/>
</dbReference>
<comment type="caution">
    <text evidence="2">The sequence shown here is derived from an EMBL/GenBank/DDBJ whole genome shotgun (WGS) entry which is preliminary data.</text>
</comment>
<proteinExistence type="predicted"/>